<proteinExistence type="predicted"/>
<protein>
    <submittedName>
        <fullName evidence="1">Uncharacterized protein</fullName>
    </submittedName>
</protein>
<evidence type="ECO:0000313" key="2">
    <source>
        <dbReference type="Proteomes" id="UP000009138"/>
    </source>
</evidence>
<dbReference type="RefSeq" id="XP_067524912.1">
    <property type="nucleotide sequence ID" value="XM_067668811.1"/>
</dbReference>
<evidence type="ECO:0000313" key="1">
    <source>
        <dbReference type="EMBL" id="EIE89516.1"/>
    </source>
</evidence>
<dbReference type="AlphaFoldDB" id="I1CM36"/>
<name>I1CM36_RHIO9</name>
<accession>I1CM36</accession>
<dbReference type="OrthoDB" id="1708823at2759"/>
<dbReference type="InParanoid" id="I1CM36"/>
<sequence length="107" mass="11688">MAWGCSCKNHVPITPPYHWPVTVAECHGKESSCRNSCSEGVIKDLCSQACAKYYRCDAAGSPPSGLKVDEADQAPIYHLPVSRASSLLPYPSTTIKFLMLILTLIFI</sequence>
<reference evidence="1 2" key="1">
    <citation type="journal article" date="2009" name="PLoS Genet.">
        <title>Genomic analysis of the basal lineage fungus Rhizopus oryzae reveals a whole-genome duplication.</title>
        <authorList>
            <person name="Ma L.-J."/>
            <person name="Ibrahim A.S."/>
            <person name="Skory C."/>
            <person name="Grabherr M.G."/>
            <person name="Burger G."/>
            <person name="Butler M."/>
            <person name="Elias M."/>
            <person name="Idnurm A."/>
            <person name="Lang B.F."/>
            <person name="Sone T."/>
            <person name="Abe A."/>
            <person name="Calvo S.E."/>
            <person name="Corrochano L.M."/>
            <person name="Engels R."/>
            <person name="Fu J."/>
            <person name="Hansberg W."/>
            <person name="Kim J.-M."/>
            <person name="Kodira C.D."/>
            <person name="Koehrsen M.J."/>
            <person name="Liu B."/>
            <person name="Miranda-Saavedra D."/>
            <person name="O'Leary S."/>
            <person name="Ortiz-Castellanos L."/>
            <person name="Poulter R."/>
            <person name="Rodriguez-Romero J."/>
            <person name="Ruiz-Herrera J."/>
            <person name="Shen Y.-Q."/>
            <person name="Zeng Q."/>
            <person name="Galagan J."/>
            <person name="Birren B.W."/>
            <person name="Cuomo C.A."/>
            <person name="Wickes B.L."/>
        </authorList>
    </citation>
    <scope>NUCLEOTIDE SEQUENCE [LARGE SCALE GENOMIC DNA]</scope>
    <source>
        <strain evidence="2">RA 99-880 / ATCC MYA-4621 / FGSC 9543 / NRRL 43880</strain>
    </source>
</reference>
<organism evidence="1 2">
    <name type="scientific">Rhizopus delemar (strain RA 99-880 / ATCC MYA-4621 / FGSC 9543 / NRRL 43880)</name>
    <name type="common">Mucormycosis agent</name>
    <name type="synonym">Rhizopus arrhizus var. delemar</name>
    <dbReference type="NCBI Taxonomy" id="246409"/>
    <lineage>
        <taxon>Eukaryota</taxon>
        <taxon>Fungi</taxon>
        <taxon>Fungi incertae sedis</taxon>
        <taxon>Mucoromycota</taxon>
        <taxon>Mucoromycotina</taxon>
        <taxon>Mucoromycetes</taxon>
        <taxon>Mucorales</taxon>
        <taxon>Mucorineae</taxon>
        <taxon>Rhizopodaceae</taxon>
        <taxon>Rhizopus</taxon>
    </lineage>
</organism>
<dbReference type="GeneID" id="93621192"/>
<keyword evidence="2" id="KW-1185">Reference proteome</keyword>
<dbReference type="OMA" id="THYFRCH"/>
<dbReference type="STRING" id="246409.I1CM36"/>
<gene>
    <name evidence="1" type="ORF">RO3G_14227</name>
</gene>
<dbReference type="Proteomes" id="UP000009138">
    <property type="component" value="Unassembled WGS sequence"/>
</dbReference>
<dbReference type="VEuPathDB" id="FungiDB:RO3G_14227"/>
<dbReference type="EMBL" id="CH476744">
    <property type="protein sequence ID" value="EIE89516.1"/>
    <property type="molecule type" value="Genomic_DNA"/>
</dbReference>